<gene>
    <name evidence="6" type="ordered locus">AZC_4656</name>
</gene>
<dbReference type="EMBL" id="AP009384">
    <property type="protein sequence ID" value="BAF90654.1"/>
    <property type="molecule type" value="Genomic_DNA"/>
</dbReference>
<evidence type="ECO:0000256" key="3">
    <source>
        <dbReference type="ARBA" id="ARBA00023163"/>
    </source>
</evidence>
<reference evidence="6 7" key="4">
    <citation type="journal article" date="2009" name="Appl. Environ. Microbiol.">
        <title>Comparative genome-wide transcriptional profiling of Azorhizobium caulinodans ORS571 grown under free-living and symbiotic conditions.</title>
        <authorList>
            <person name="Tsukada S."/>
            <person name="Aono T."/>
            <person name="Akiba N."/>
            <person name="Lee KB."/>
            <person name="Liu CT."/>
            <person name="Toyazaki H."/>
            <person name="Oyaizu H."/>
        </authorList>
    </citation>
    <scope>NUCLEOTIDE SEQUENCE [LARGE SCALE GENOMIC DNA]</scope>
    <source>
        <strain evidence="7">ATCC 43989 / DSM 5975 / JCM 20966 / LMG 6465 / NBRC 14845 / NCIMB 13405 / ORS 571</strain>
    </source>
</reference>
<feature type="modified residue" description="4-aspartylphosphate" evidence="4">
    <location>
        <position position="91"/>
    </location>
</feature>
<evidence type="ECO:0000256" key="1">
    <source>
        <dbReference type="ARBA" id="ARBA00022553"/>
    </source>
</evidence>
<organism evidence="6 7">
    <name type="scientific">Azorhizobium caulinodans (strain ATCC 43989 / DSM 5975 / JCM 20966 / LMG 6465 / NBRC 14845 / NCIMB 13405 / ORS 571)</name>
    <dbReference type="NCBI Taxonomy" id="438753"/>
    <lineage>
        <taxon>Bacteria</taxon>
        <taxon>Pseudomonadati</taxon>
        <taxon>Pseudomonadota</taxon>
        <taxon>Alphaproteobacteria</taxon>
        <taxon>Hyphomicrobiales</taxon>
        <taxon>Xanthobacteraceae</taxon>
        <taxon>Azorhizobium</taxon>
    </lineage>
</organism>
<feature type="domain" description="Response regulatory" evidence="5">
    <location>
        <begin position="40"/>
        <end position="155"/>
    </location>
</feature>
<protein>
    <submittedName>
        <fullName evidence="6">Response regulator receiver</fullName>
    </submittedName>
</protein>
<reference evidence="7" key="2">
    <citation type="submission" date="2007-04" db="EMBL/GenBank/DDBJ databases">
        <title>Complete genome sequence of the nitrogen-fixing bacterium Azorhizobium caulinodans ORS571.</title>
        <authorList>
            <person name="Lee K.B."/>
            <person name="Backer P.D."/>
            <person name="Aono T."/>
            <person name="Liu C.T."/>
            <person name="Suzuki S."/>
            <person name="Suzuki T."/>
            <person name="Kaneko T."/>
            <person name="Yamada M."/>
            <person name="Tabata S."/>
            <person name="Kupfer D.M."/>
            <person name="Najar F.Z."/>
            <person name="Wiley G.B."/>
            <person name="Roe B."/>
            <person name="Binnewies T."/>
            <person name="Ussery D."/>
            <person name="Vereecke D."/>
            <person name="Gevers D."/>
            <person name="Holsters M."/>
            <person name="Oyaizu H."/>
        </authorList>
    </citation>
    <scope>NUCLEOTIDE SEQUENCE [LARGE SCALE GENOMIC DNA]</scope>
    <source>
        <strain evidence="7">ATCC 43989 / DSM 5975 / JCM 20966 / LMG 6465 / NBRC 14845 / NCIMB 13405 / ORS 571</strain>
    </source>
</reference>
<dbReference type="HOGENOM" id="CLU_000445_69_8_5"/>
<keyword evidence="2" id="KW-0805">Transcription regulation</keyword>
<proteinExistence type="predicted"/>
<keyword evidence="3" id="KW-0804">Transcription</keyword>
<reference evidence="6 7" key="6">
    <citation type="journal article" date="2011" name="Appl. Environ. Microbiol.">
        <title>Involvement of the azorhizobial chromosome partition gene (parA) in the onset of bacteroid differentiation during Sesbania rostrata stem nodule development.</title>
        <authorList>
            <person name="Liu CT."/>
            <person name="Lee KB."/>
            <person name="Wang YS."/>
            <person name="Peng MH."/>
            <person name="Lee KT."/>
            <person name="Suzuki S."/>
            <person name="Suzuki T."/>
            <person name="Oyaizu H."/>
        </authorList>
    </citation>
    <scope>NUCLEOTIDE SEQUENCE [LARGE SCALE GENOMIC DNA]</scope>
    <source>
        <strain evidence="7">ATCC 43989 / DSM 5975 / JCM 20966 / LMG 6465 / NBRC 14845 / NCIMB 13405 / ORS 571</strain>
    </source>
</reference>
<dbReference type="PANTHER" id="PTHR44591">
    <property type="entry name" value="STRESS RESPONSE REGULATOR PROTEIN 1"/>
    <property type="match status" value="1"/>
</dbReference>
<dbReference type="AlphaFoldDB" id="A8I022"/>
<reference evidence="6 7" key="1">
    <citation type="journal article" date="2007" name="Appl. Environ. Microbiol.">
        <title>Rhizobial factors required for stem nodule maturation and maintenance in Sesbania rostrata-Azorhizobium caulinodans ORS571 symbiosis.</title>
        <authorList>
            <person name="Suzuki S."/>
            <person name="Aono T."/>
            <person name="Lee KB."/>
            <person name="Suzuki T."/>
            <person name="Liu CT."/>
            <person name="Miwa H."/>
            <person name="Wakao S."/>
            <person name="Iki T."/>
            <person name="Oyaizu H."/>
        </authorList>
    </citation>
    <scope>NUCLEOTIDE SEQUENCE [LARGE SCALE GENOMIC DNA]</scope>
    <source>
        <strain evidence="7">ATCC 43989 / DSM 5975 / JCM 20966 / LMG 6465 / NBRC 14845 / NCIMB 13405 / ORS 571</strain>
    </source>
</reference>
<evidence type="ECO:0000256" key="4">
    <source>
        <dbReference type="PROSITE-ProRule" id="PRU00169"/>
    </source>
</evidence>
<sequence length="162" mass="17646">MPFRRDGEGVRASTQGGGSREAHMLLIGEDKAADAPASPVVVVVDDDPAVRGSLKFALELEGFDVRIFATAAEMLDQDIETLPGSGCLIVDYNLPGLNGLDLLRELKQRQVTWPAILITTHPTEQVRRRATSAGVAIVEKPLFSNALSDAVRETFRRPFPHQ</sequence>
<evidence type="ECO:0000313" key="6">
    <source>
        <dbReference type="EMBL" id="BAF90654.1"/>
    </source>
</evidence>
<accession>A8I022</accession>
<dbReference type="InterPro" id="IPR011006">
    <property type="entry name" value="CheY-like_superfamily"/>
</dbReference>
<dbReference type="KEGG" id="azc:AZC_4656"/>
<dbReference type="Proteomes" id="UP000000270">
    <property type="component" value="Chromosome"/>
</dbReference>
<evidence type="ECO:0000256" key="2">
    <source>
        <dbReference type="ARBA" id="ARBA00023015"/>
    </source>
</evidence>
<dbReference type="PROSITE" id="PS50110">
    <property type="entry name" value="RESPONSE_REGULATORY"/>
    <property type="match status" value="1"/>
</dbReference>
<dbReference type="InterPro" id="IPR001789">
    <property type="entry name" value="Sig_transdc_resp-reg_receiver"/>
</dbReference>
<reference evidence="6 7" key="5">
    <citation type="journal article" date="2010" name="Appl. Environ. Microbiol.">
        <title>phrR-like gene praR of Azorhizobium caulinodans ORS571 is essential for symbiosis with Sesbania rostrata and is involved in expression of reb genes.</title>
        <authorList>
            <person name="Akiba N."/>
            <person name="Aono T."/>
            <person name="Toyazaki H."/>
            <person name="Sato S."/>
            <person name="Oyaizu H."/>
        </authorList>
    </citation>
    <scope>NUCLEOTIDE SEQUENCE [LARGE SCALE GENOMIC DNA]</scope>
    <source>
        <strain evidence="7">ATCC 43989 / DSM 5975 / JCM 20966 / LMG 6465 / NBRC 14845 / NCIMB 13405 / ORS 571</strain>
    </source>
</reference>
<dbReference type="GO" id="GO:0000160">
    <property type="term" value="P:phosphorelay signal transduction system"/>
    <property type="evidence" value="ECO:0007669"/>
    <property type="project" value="InterPro"/>
</dbReference>
<dbReference type="Gene3D" id="3.40.50.2300">
    <property type="match status" value="1"/>
</dbReference>
<dbReference type="InterPro" id="IPR050595">
    <property type="entry name" value="Bact_response_regulator"/>
</dbReference>
<evidence type="ECO:0000313" key="7">
    <source>
        <dbReference type="Proteomes" id="UP000000270"/>
    </source>
</evidence>
<evidence type="ECO:0000259" key="5">
    <source>
        <dbReference type="PROSITE" id="PS50110"/>
    </source>
</evidence>
<dbReference type="Pfam" id="PF00072">
    <property type="entry name" value="Response_reg"/>
    <property type="match status" value="1"/>
</dbReference>
<name>A8I022_AZOC5</name>
<keyword evidence="7" id="KW-1185">Reference proteome</keyword>
<dbReference type="PANTHER" id="PTHR44591:SF3">
    <property type="entry name" value="RESPONSE REGULATORY DOMAIN-CONTAINING PROTEIN"/>
    <property type="match status" value="1"/>
</dbReference>
<keyword evidence="1 4" id="KW-0597">Phosphoprotein</keyword>
<dbReference type="SMART" id="SM00448">
    <property type="entry name" value="REC"/>
    <property type="match status" value="1"/>
</dbReference>
<dbReference type="SUPFAM" id="SSF52172">
    <property type="entry name" value="CheY-like"/>
    <property type="match status" value="1"/>
</dbReference>
<reference evidence="6 7" key="3">
    <citation type="journal article" date="2008" name="BMC Genomics">
        <title>The genome of the versatile nitrogen fixer Azorhizobium caulinodans ORS571.</title>
        <authorList>
            <person name="Lee KB."/>
            <person name="Backer P.D."/>
            <person name="Aono T."/>
            <person name="Liu CT."/>
            <person name="Suzuki S."/>
            <person name="Suzuki T."/>
            <person name="Kaneko T."/>
            <person name="Yamada M."/>
            <person name="Tabata S."/>
            <person name="Kupfer D.M."/>
            <person name="Najar F.Z."/>
            <person name="Wiley G.B."/>
            <person name="Roe B."/>
            <person name="Binnewies T.T."/>
            <person name="Ussery D.W."/>
            <person name="D'Haeze W."/>
            <person name="Herder J.D."/>
            <person name="Gevers D."/>
            <person name="Vereecke D."/>
            <person name="Holsters M."/>
            <person name="Oyaizu H."/>
        </authorList>
    </citation>
    <scope>NUCLEOTIDE SEQUENCE [LARGE SCALE GENOMIC DNA]</scope>
    <source>
        <strain evidence="7">ATCC 43989 / DSM 5975 / JCM 20966 / LMG 6465 / NBRC 14845 / NCIMB 13405 / ORS 571</strain>
    </source>
</reference>
<dbReference type="STRING" id="438753.AZC_4656"/>
<dbReference type="eggNOG" id="COG4566">
    <property type="taxonomic scope" value="Bacteria"/>
</dbReference>